<dbReference type="GO" id="GO:0032991">
    <property type="term" value="C:protein-containing complex"/>
    <property type="evidence" value="ECO:0007669"/>
    <property type="project" value="UniProtKB-ARBA"/>
</dbReference>
<dbReference type="GO" id="GO:0035493">
    <property type="term" value="P:SNARE complex assembly"/>
    <property type="evidence" value="ECO:0007669"/>
    <property type="project" value="TreeGrafter"/>
</dbReference>
<organism evidence="3 4">
    <name type="scientific">Acropora cervicornis</name>
    <name type="common">Staghorn coral</name>
    <dbReference type="NCBI Taxonomy" id="6130"/>
    <lineage>
        <taxon>Eukaryota</taxon>
        <taxon>Metazoa</taxon>
        <taxon>Cnidaria</taxon>
        <taxon>Anthozoa</taxon>
        <taxon>Hexacorallia</taxon>
        <taxon>Scleractinia</taxon>
        <taxon>Astrocoeniina</taxon>
        <taxon>Acroporidae</taxon>
        <taxon>Acropora</taxon>
    </lineage>
</organism>
<dbReference type="Pfam" id="PF10186">
    <property type="entry name" value="ATG14"/>
    <property type="match status" value="1"/>
</dbReference>
<accession>A0AAD9UVP5</accession>
<dbReference type="GO" id="GO:0000149">
    <property type="term" value="F:SNARE binding"/>
    <property type="evidence" value="ECO:0007669"/>
    <property type="project" value="TreeGrafter"/>
</dbReference>
<name>A0AAD9UVP5_ACRCE</name>
<dbReference type="AlphaFoldDB" id="A0AAD9UVP5"/>
<dbReference type="GO" id="GO:0000323">
    <property type="term" value="C:lytic vacuole"/>
    <property type="evidence" value="ECO:0007669"/>
    <property type="project" value="TreeGrafter"/>
</dbReference>
<evidence type="ECO:0000256" key="2">
    <source>
        <dbReference type="SAM" id="MobiDB-lite"/>
    </source>
</evidence>
<keyword evidence="4" id="KW-1185">Reference proteome</keyword>
<dbReference type="EMBL" id="JARQWQ010000098">
    <property type="protein sequence ID" value="KAK2551402.1"/>
    <property type="molecule type" value="Genomic_DNA"/>
</dbReference>
<evidence type="ECO:0000313" key="4">
    <source>
        <dbReference type="Proteomes" id="UP001249851"/>
    </source>
</evidence>
<dbReference type="InterPro" id="IPR018791">
    <property type="entry name" value="UV_resistance/autophagy_Atg14"/>
</dbReference>
<comment type="caution">
    <text evidence="3">The sequence shown here is derived from an EMBL/GenBank/DDBJ whole genome shotgun (WGS) entry which is preliminary data.</text>
</comment>
<proteinExistence type="predicted"/>
<dbReference type="PANTHER" id="PTHR15157">
    <property type="entry name" value="UV RADIATION RESISTANCE-ASSOCIATED GENE PROTEIN"/>
    <property type="match status" value="1"/>
</dbReference>
<reference evidence="3" key="2">
    <citation type="journal article" date="2023" name="Science">
        <title>Genomic signatures of disease resistance in endangered staghorn corals.</title>
        <authorList>
            <person name="Vollmer S.V."/>
            <person name="Selwyn J.D."/>
            <person name="Despard B.A."/>
            <person name="Roesel C.L."/>
        </authorList>
    </citation>
    <scope>NUCLEOTIDE SEQUENCE</scope>
    <source>
        <strain evidence="3">K2</strain>
    </source>
</reference>
<dbReference type="GO" id="GO:0005768">
    <property type="term" value="C:endosome"/>
    <property type="evidence" value="ECO:0007669"/>
    <property type="project" value="TreeGrafter"/>
</dbReference>
<evidence type="ECO:0000256" key="1">
    <source>
        <dbReference type="ARBA" id="ARBA00023054"/>
    </source>
</evidence>
<reference evidence="3" key="1">
    <citation type="journal article" date="2023" name="G3 (Bethesda)">
        <title>Whole genome assembly and annotation of the endangered Caribbean coral Acropora cervicornis.</title>
        <authorList>
            <person name="Selwyn J.D."/>
            <person name="Vollmer S.V."/>
        </authorList>
    </citation>
    <scope>NUCLEOTIDE SEQUENCE</scope>
    <source>
        <strain evidence="3">K2</strain>
    </source>
</reference>
<evidence type="ECO:0000313" key="3">
    <source>
        <dbReference type="EMBL" id="KAK2551402.1"/>
    </source>
</evidence>
<protein>
    <submittedName>
        <fullName evidence="3">UV radiation resistance-associated protein</fullName>
    </submittedName>
</protein>
<feature type="region of interest" description="Disordered" evidence="2">
    <location>
        <begin position="428"/>
        <end position="475"/>
    </location>
</feature>
<sequence length="570" mass="64244">MLKLKIKLLREELISKQKLLFQERKQEQGILTKLEAKEIHLSSKRKQLSMDQSSFREHKKLHIERRESLVKLNAQLNIRRRQLVSELMSIYPITELQSSKEYVICGVRLPNCESDEFTAMDDETLSVALGYACHLVSMIARFLELPLRYPVNYTGSRSTVNDFTIEKVPEKDRKFPLYSKGKEGTKFFYGAFLLNKDIAQIRQYNGLGTPNLRYTLPNLKDLLDSKFRSSDPLKSAPLTIIRKTPLKNEKVRTSVAESAELPLSNPKLDYVLLKSMNVSAPDGKPDVSCQPKPVYLDEPEKSSLLDQPAIEHHSGLLPEPVLLDEEKASSSTKNSIQLVKPALPPKPALLNEGNQTENSLLIDQEENATLLGLQTKPVLLADLNAALYLETVNKFDSQGQNKFQGVFDNKKQRSVSLDGALYVPPLGTGHGFLEQKRTKRKNKPQENAARIVQPQGTSSLKSCKPGALSEHMTGTNDKNDLVLNCAEKRKNNTINSQESHGKVKKEDFVDLRQVSDDVESPAQKQHNERTALLAVPKASNKHFQPRSKTLFDEEGAIDFHVCENGELDLR</sequence>
<keyword evidence="1" id="KW-0175">Coiled coil</keyword>
<dbReference type="Proteomes" id="UP001249851">
    <property type="component" value="Unassembled WGS sequence"/>
</dbReference>
<dbReference type="PANTHER" id="PTHR15157:SF5">
    <property type="entry name" value="UV RADIATION RESISTANCE-ASSOCIATED GENE PROTEIN"/>
    <property type="match status" value="1"/>
</dbReference>
<gene>
    <name evidence="3" type="ORF">P5673_027804</name>
</gene>